<comment type="caution">
    <text evidence="7">The sequence shown here is derived from an EMBL/GenBank/DDBJ whole genome shotgun (WGS) entry which is preliminary data.</text>
</comment>
<dbReference type="GO" id="GO:0000731">
    <property type="term" value="P:DNA synthesis involved in DNA repair"/>
    <property type="evidence" value="ECO:0007669"/>
    <property type="project" value="TreeGrafter"/>
</dbReference>
<dbReference type="InterPro" id="IPR001238">
    <property type="entry name" value="DNA-binding_RecF"/>
</dbReference>
<dbReference type="PROSITE" id="PS00617">
    <property type="entry name" value="RECF_1"/>
    <property type="match status" value="1"/>
</dbReference>
<accession>X1L2H8</accession>
<dbReference type="GO" id="GO:0006260">
    <property type="term" value="P:DNA replication"/>
    <property type="evidence" value="ECO:0007669"/>
    <property type="project" value="UniProtKB-KW"/>
</dbReference>
<dbReference type="AlphaFoldDB" id="X1L2H8"/>
<dbReference type="InterPro" id="IPR042174">
    <property type="entry name" value="RecF_2"/>
</dbReference>
<keyword evidence="5" id="KW-0238">DNA-binding</keyword>
<sequence length="265" mass="31264">MYLKHLELSNFRNYRSLKLELKPGLNIFVGKNAQGKTNLLESIYFLSQGSSYRTSDIKEAILWTNDLAIIRGGAKNKDREIFVEVFLPRKGRRKVRLNGSYLNRISDLWGNLIFVIFSPQDLDIVRSSPVFRRQFLDRILNNTNPEYIYHFKRYQKILSQRNSLLKLFHQKNRIRKFLDTLNLWNRLLATSGSFIIMERIRLLSILNNFANKVINKFLSGEKLILFYDTPITIEKKNDRKDLETSMLKKLKERQKRDISVGATTI</sequence>
<feature type="domain" description="Endonuclease GajA/Old nuclease/RecF-like AAA" evidence="6">
    <location>
        <begin position="1"/>
        <end position="168"/>
    </location>
</feature>
<dbReference type="InterPro" id="IPR027417">
    <property type="entry name" value="P-loop_NTPase"/>
</dbReference>
<dbReference type="GO" id="GO:0006302">
    <property type="term" value="P:double-strand break repair"/>
    <property type="evidence" value="ECO:0007669"/>
    <property type="project" value="TreeGrafter"/>
</dbReference>
<evidence type="ECO:0000313" key="7">
    <source>
        <dbReference type="EMBL" id="GAI13527.1"/>
    </source>
</evidence>
<dbReference type="EMBL" id="BARV01010535">
    <property type="protein sequence ID" value="GAI13527.1"/>
    <property type="molecule type" value="Genomic_DNA"/>
</dbReference>
<dbReference type="Gene3D" id="3.40.50.300">
    <property type="entry name" value="P-loop containing nucleotide triphosphate hydrolases"/>
    <property type="match status" value="1"/>
</dbReference>
<evidence type="ECO:0000256" key="4">
    <source>
        <dbReference type="ARBA" id="ARBA00022840"/>
    </source>
</evidence>
<keyword evidence="1" id="KW-0963">Cytoplasm</keyword>
<dbReference type="NCBIfam" id="TIGR00611">
    <property type="entry name" value="recf"/>
    <property type="match status" value="1"/>
</dbReference>
<evidence type="ECO:0000256" key="1">
    <source>
        <dbReference type="ARBA" id="ARBA00022490"/>
    </source>
</evidence>
<evidence type="ECO:0000259" key="6">
    <source>
        <dbReference type="Pfam" id="PF13175"/>
    </source>
</evidence>
<dbReference type="PANTHER" id="PTHR32182">
    <property type="entry name" value="DNA REPLICATION AND REPAIR PROTEIN RECF"/>
    <property type="match status" value="1"/>
</dbReference>
<dbReference type="GO" id="GO:0005524">
    <property type="term" value="F:ATP binding"/>
    <property type="evidence" value="ECO:0007669"/>
    <property type="project" value="UniProtKB-KW"/>
</dbReference>
<dbReference type="Gene3D" id="1.20.1050.90">
    <property type="entry name" value="RecF/RecN/SMC, N-terminal domain"/>
    <property type="match status" value="1"/>
</dbReference>
<name>X1L2H8_9ZZZZ</name>
<dbReference type="PANTHER" id="PTHR32182:SF0">
    <property type="entry name" value="DNA REPLICATION AND REPAIR PROTEIN RECF"/>
    <property type="match status" value="1"/>
</dbReference>
<gene>
    <name evidence="7" type="ORF">S06H3_20360</name>
</gene>
<reference evidence="7" key="1">
    <citation type="journal article" date="2014" name="Front. Microbiol.">
        <title>High frequency of phylogenetically diverse reductive dehalogenase-homologous genes in deep subseafloor sedimentary metagenomes.</title>
        <authorList>
            <person name="Kawai M."/>
            <person name="Futagami T."/>
            <person name="Toyoda A."/>
            <person name="Takaki Y."/>
            <person name="Nishi S."/>
            <person name="Hori S."/>
            <person name="Arai W."/>
            <person name="Tsubouchi T."/>
            <person name="Morono Y."/>
            <person name="Uchiyama I."/>
            <person name="Ito T."/>
            <person name="Fujiyama A."/>
            <person name="Inagaki F."/>
            <person name="Takami H."/>
        </authorList>
    </citation>
    <scope>NUCLEOTIDE SEQUENCE</scope>
    <source>
        <strain evidence="7">Expedition CK06-06</strain>
    </source>
</reference>
<organism evidence="7">
    <name type="scientific">marine sediment metagenome</name>
    <dbReference type="NCBI Taxonomy" id="412755"/>
    <lineage>
        <taxon>unclassified sequences</taxon>
        <taxon>metagenomes</taxon>
        <taxon>ecological metagenomes</taxon>
    </lineage>
</organism>
<dbReference type="GO" id="GO:0003697">
    <property type="term" value="F:single-stranded DNA binding"/>
    <property type="evidence" value="ECO:0007669"/>
    <property type="project" value="InterPro"/>
</dbReference>
<protein>
    <recommendedName>
        <fullName evidence="6">Endonuclease GajA/Old nuclease/RecF-like AAA domain-containing protein</fullName>
    </recommendedName>
</protein>
<keyword evidence="3" id="KW-0547">Nucleotide-binding</keyword>
<dbReference type="InterPro" id="IPR041685">
    <property type="entry name" value="AAA_GajA/Old/RecF-like"/>
</dbReference>
<dbReference type="HAMAP" id="MF_00365">
    <property type="entry name" value="RecF"/>
    <property type="match status" value="1"/>
</dbReference>
<dbReference type="InterPro" id="IPR018078">
    <property type="entry name" value="DNA-binding_RecF_CS"/>
</dbReference>
<keyword evidence="4" id="KW-0067">ATP-binding</keyword>
<evidence type="ECO:0000256" key="3">
    <source>
        <dbReference type="ARBA" id="ARBA00022741"/>
    </source>
</evidence>
<evidence type="ECO:0000256" key="2">
    <source>
        <dbReference type="ARBA" id="ARBA00022705"/>
    </source>
</evidence>
<dbReference type="Pfam" id="PF13175">
    <property type="entry name" value="AAA_15"/>
    <property type="match status" value="1"/>
</dbReference>
<proteinExistence type="inferred from homology"/>
<evidence type="ECO:0000256" key="5">
    <source>
        <dbReference type="ARBA" id="ARBA00023125"/>
    </source>
</evidence>
<feature type="non-terminal residue" evidence="7">
    <location>
        <position position="265"/>
    </location>
</feature>
<keyword evidence="2" id="KW-0235">DNA replication</keyword>
<dbReference type="SUPFAM" id="SSF52540">
    <property type="entry name" value="P-loop containing nucleoside triphosphate hydrolases"/>
    <property type="match status" value="1"/>
</dbReference>